<proteinExistence type="predicted"/>
<sequence>MGRRVYYLPLRSDHYALDWACSFTGGEAEEDSPLDELEKDWARRYGVSEATNVDNDDGGVCNGPNEVKSTAVVAWSTDPEYCSDLFTPECKKVYTILEVLEKIQHDETNGGSSKLYPPMLGAIRVKSQLINLGDPDISGSLHMMYFDFVGVLSNVGKVCLGRNRKADDKGPRTTVYPVGEDDR</sequence>
<dbReference type="HOGENOM" id="CLU_1477793_0_0_1"/>
<name>M4C5Z2_HYAAE</name>
<dbReference type="AlphaFoldDB" id="M4C5Z2"/>
<protein>
    <submittedName>
        <fullName evidence="1">Uncharacterized protein</fullName>
    </submittedName>
</protein>
<dbReference type="Proteomes" id="UP000011713">
    <property type="component" value="Unassembled WGS sequence"/>
</dbReference>
<reference evidence="1" key="2">
    <citation type="submission" date="2015-06" db="UniProtKB">
        <authorList>
            <consortium name="EnsemblProtists"/>
        </authorList>
    </citation>
    <scope>IDENTIFICATION</scope>
    <source>
        <strain evidence="1">Emoy2</strain>
    </source>
</reference>
<accession>M4C5Z2</accession>
<dbReference type="EMBL" id="JH598526">
    <property type="status" value="NOT_ANNOTATED_CDS"/>
    <property type="molecule type" value="Genomic_DNA"/>
</dbReference>
<keyword evidence="2" id="KW-1185">Reference proteome</keyword>
<evidence type="ECO:0000313" key="2">
    <source>
        <dbReference type="Proteomes" id="UP000011713"/>
    </source>
</evidence>
<organism evidence="1 2">
    <name type="scientific">Hyaloperonospora arabidopsidis (strain Emoy2)</name>
    <name type="common">Downy mildew agent</name>
    <name type="synonym">Peronospora arabidopsidis</name>
    <dbReference type="NCBI Taxonomy" id="559515"/>
    <lineage>
        <taxon>Eukaryota</taxon>
        <taxon>Sar</taxon>
        <taxon>Stramenopiles</taxon>
        <taxon>Oomycota</taxon>
        <taxon>Peronosporomycetes</taxon>
        <taxon>Peronosporales</taxon>
        <taxon>Peronosporaceae</taxon>
        <taxon>Hyaloperonospora</taxon>
    </lineage>
</organism>
<dbReference type="VEuPathDB" id="FungiDB:HpaG814521"/>
<evidence type="ECO:0000313" key="1">
    <source>
        <dbReference type="EnsemblProtists" id="HpaP814521"/>
    </source>
</evidence>
<reference evidence="2" key="1">
    <citation type="journal article" date="2010" name="Science">
        <title>Signatures of adaptation to obligate biotrophy in the Hyaloperonospora arabidopsidis genome.</title>
        <authorList>
            <person name="Baxter L."/>
            <person name="Tripathy S."/>
            <person name="Ishaque N."/>
            <person name="Boot N."/>
            <person name="Cabral A."/>
            <person name="Kemen E."/>
            <person name="Thines M."/>
            <person name="Ah-Fong A."/>
            <person name="Anderson R."/>
            <person name="Badejoko W."/>
            <person name="Bittner-Eddy P."/>
            <person name="Boore J.L."/>
            <person name="Chibucos M.C."/>
            <person name="Coates M."/>
            <person name="Dehal P."/>
            <person name="Delehaunty K."/>
            <person name="Dong S."/>
            <person name="Downton P."/>
            <person name="Dumas B."/>
            <person name="Fabro G."/>
            <person name="Fronick C."/>
            <person name="Fuerstenberg S.I."/>
            <person name="Fulton L."/>
            <person name="Gaulin E."/>
            <person name="Govers F."/>
            <person name="Hughes L."/>
            <person name="Humphray S."/>
            <person name="Jiang R.H."/>
            <person name="Judelson H."/>
            <person name="Kamoun S."/>
            <person name="Kyung K."/>
            <person name="Meijer H."/>
            <person name="Minx P."/>
            <person name="Morris P."/>
            <person name="Nelson J."/>
            <person name="Phuntumart V."/>
            <person name="Qutob D."/>
            <person name="Rehmany A."/>
            <person name="Rougon-Cardoso A."/>
            <person name="Ryden P."/>
            <person name="Torto-Alalibo T."/>
            <person name="Studholme D."/>
            <person name="Wang Y."/>
            <person name="Win J."/>
            <person name="Wood J."/>
            <person name="Clifton S.W."/>
            <person name="Rogers J."/>
            <person name="Van den Ackerveken G."/>
            <person name="Jones J.D."/>
            <person name="McDowell J.M."/>
            <person name="Beynon J."/>
            <person name="Tyler B.M."/>
        </authorList>
    </citation>
    <scope>NUCLEOTIDE SEQUENCE [LARGE SCALE GENOMIC DNA]</scope>
    <source>
        <strain evidence="2">Emoy2</strain>
    </source>
</reference>
<dbReference type="InParanoid" id="M4C5Z2"/>
<dbReference type="EnsemblProtists" id="HpaT814521">
    <property type="protein sequence ID" value="HpaP814521"/>
    <property type="gene ID" value="HpaG814521"/>
</dbReference>